<name>A0A2P7MU00_9CYAN</name>
<gene>
    <name evidence="2" type="ORF">C7K55_09550</name>
</gene>
<sequence length="70" mass="7472">MRAALEFPAPISKTPVSSRQRSRSSGHEITVPAVLAGVLLLLALVVAPEGPQVQEAICQRHNGAEACRVW</sequence>
<reference evidence="2 3" key="1">
    <citation type="journal article" date="2018" name="Environ. Microbiol.">
        <title>Ecological and genomic features of two widespread freshwater picocyanobacteria.</title>
        <authorList>
            <person name="Cabello-Yeves P.J."/>
            <person name="Picazo A."/>
            <person name="Camacho A."/>
            <person name="Callieri C."/>
            <person name="Rosselli R."/>
            <person name="Roda-Garcia J.J."/>
            <person name="Coutinho F.H."/>
            <person name="Rodriguez-Valera F."/>
        </authorList>
    </citation>
    <scope>NUCLEOTIDE SEQUENCE [LARGE SCALE GENOMIC DNA]</scope>
    <source>
        <strain evidence="2 3">Tous</strain>
    </source>
</reference>
<evidence type="ECO:0008006" key="4">
    <source>
        <dbReference type="Google" id="ProtNLM"/>
    </source>
</evidence>
<keyword evidence="3" id="KW-1185">Reference proteome</keyword>
<proteinExistence type="predicted"/>
<dbReference type="EMBL" id="PXXO01000010">
    <property type="protein sequence ID" value="PSJ04689.1"/>
    <property type="molecule type" value="Genomic_DNA"/>
</dbReference>
<evidence type="ECO:0000256" key="1">
    <source>
        <dbReference type="SAM" id="MobiDB-lite"/>
    </source>
</evidence>
<dbReference type="Proteomes" id="UP000243002">
    <property type="component" value="Unassembled WGS sequence"/>
</dbReference>
<evidence type="ECO:0000313" key="2">
    <source>
        <dbReference type="EMBL" id="PSJ04689.1"/>
    </source>
</evidence>
<dbReference type="AlphaFoldDB" id="A0A2P7MU00"/>
<comment type="caution">
    <text evidence="2">The sequence shown here is derived from an EMBL/GenBank/DDBJ whole genome shotgun (WGS) entry which is preliminary data.</text>
</comment>
<feature type="region of interest" description="Disordered" evidence="1">
    <location>
        <begin position="1"/>
        <end position="26"/>
    </location>
</feature>
<evidence type="ECO:0000313" key="3">
    <source>
        <dbReference type="Proteomes" id="UP000243002"/>
    </source>
</evidence>
<protein>
    <recommendedName>
        <fullName evidence="4">Serine protease inhibitor</fullName>
    </recommendedName>
</protein>
<organism evidence="2 3">
    <name type="scientific">Cyanobium usitatum str. Tous</name>
    <dbReference type="NCBI Taxonomy" id="2116684"/>
    <lineage>
        <taxon>Bacteria</taxon>
        <taxon>Bacillati</taxon>
        <taxon>Cyanobacteriota</taxon>
        <taxon>Cyanophyceae</taxon>
        <taxon>Synechococcales</taxon>
        <taxon>Prochlorococcaceae</taxon>
        <taxon>Cyanobium</taxon>
    </lineage>
</organism>
<accession>A0A2P7MU00</accession>